<evidence type="ECO:0000313" key="2">
    <source>
        <dbReference type="Proteomes" id="UP001215598"/>
    </source>
</evidence>
<gene>
    <name evidence="1" type="ORF">B0H16DRAFT_1797773</name>
</gene>
<dbReference type="Proteomes" id="UP001215598">
    <property type="component" value="Unassembled WGS sequence"/>
</dbReference>
<keyword evidence="2" id="KW-1185">Reference proteome</keyword>
<feature type="non-terminal residue" evidence="1">
    <location>
        <position position="1"/>
    </location>
</feature>
<sequence>MIVCRTDVGCRHRLSRTQTDCFQYSALPDKKKRELERLRNPDDCTDISDDEPTTFNYTDVAEGNIPINISHAGGEMGDLQADLDEELNGVHKKKYHDKRTRWDSTARRVLGFRGQMAAMTDAYIKWGATQGEFGLDGTPNIPEAEQIQKHCKITVVDVFSTYKASVPKVKEDFTTATCYPWMKTLADLHGVAFQAYRAHQFSICFDVYLEMLKNVDIRIKKALGRDTPHWRTENGCPGCTYKLKGEPKMIFEMLERPDPRTATAGGDYFLSRERVDLWAKEVLASQVRVPSSDNPEEQTQCEERWKNLSEEMTSRMWGIFDETGVFLALCCHGFVLLVADMVRSGELAKYGLVMMDAILNTFGPNIGAGYDIACGFGTTIKNSPLGPRAAELNLKMLVGAFHGHAHNRLCQLKYLATYVPGLGLEDLEGCERFFSKSNALARSVRYASVFHRRRAIATYLEHTDTFETYANLSKFLVDNYNQALGIIDLEESLKFAMEQAGIEGPEVFDQHLQQELAYLRSLSKEPTVETDQMEYYQRLVNLAEQKEHFDSVLSEGSKANGTVRRHARENYDRAEAAVQEIERKLDPDARWTPDMVAWKNAADLITTRRYRLAVDKLELLVVKRLFELTKMNMSQTGYKLRKHIAKALQTRSKTIRTALVRYNTAAAALNPPRRHVTWEE</sequence>
<dbReference type="EMBL" id="JARKIB010000268">
    <property type="protein sequence ID" value="KAJ7718135.1"/>
    <property type="molecule type" value="Genomic_DNA"/>
</dbReference>
<reference evidence="1" key="1">
    <citation type="submission" date="2023-03" db="EMBL/GenBank/DDBJ databases">
        <title>Massive genome expansion in bonnet fungi (Mycena s.s.) driven by repeated elements and novel gene families across ecological guilds.</title>
        <authorList>
            <consortium name="Lawrence Berkeley National Laboratory"/>
            <person name="Harder C.B."/>
            <person name="Miyauchi S."/>
            <person name="Viragh M."/>
            <person name="Kuo A."/>
            <person name="Thoen E."/>
            <person name="Andreopoulos B."/>
            <person name="Lu D."/>
            <person name="Skrede I."/>
            <person name="Drula E."/>
            <person name="Henrissat B."/>
            <person name="Morin E."/>
            <person name="Kohler A."/>
            <person name="Barry K."/>
            <person name="LaButti K."/>
            <person name="Morin E."/>
            <person name="Salamov A."/>
            <person name="Lipzen A."/>
            <person name="Mereny Z."/>
            <person name="Hegedus B."/>
            <person name="Baldrian P."/>
            <person name="Stursova M."/>
            <person name="Weitz H."/>
            <person name="Taylor A."/>
            <person name="Grigoriev I.V."/>
            <person name="Nagy L.G."/>
            <person name="Martin F."/>
            <person name="Kauserud H."/>
        </authorList>
    </citation>
    <scope>NUCLEOTIDE SEQUENCE</scope>
    <source>
        <strain evidence="1">CBHHK182m</strain>
    </source>
</reference>
<comment type="caution">
    <text evidence="1">The sequence shown here is derived from an EMBL/GenBank/DDBJ whole genome shotgun (WGS) entry which is preliminary data.</text>
</comment>
<evidence type="ECO:0000313" key="1">
    <source>
        <dbReference type="EMBL" id="KAJ7718135.1"/>
    </source>
</evidence>
<dbReference type="InterPro" id="IPR040521">
    <property type="entry name" value="KDZ"/>
</dbReference>
<organism evidence="1 2">
    <name type="scientific">Mycena metata</name>
    <dbReference type="NCBI Taxonomy" id="1033252"/>
    <lineage>
        <taxon>Eukaryota</taxon>
        <taxon>Fungi</taxon>
        <taxon>Dikarya</taxon>
        <taxon>Basidiomycota</taxon>
        <taxon>Agaricomycotina</taxon>
        <taxon>Agaricomycetes</taxon>
        <taxon>Agaricomycetidae</taxon>
        <taxon>Agaricales</taxon>
        <taxon>Marasmiineae</taxon>
        <taxon>Mycenaceae</taxon>
        <taxon>Mycena</taxon>
    </lineage>
</organism>
<dbReference type="PANTHER" id="PTHR33096">
    <property type="entry name" value="CXC2 DOMAIN-CONTAINING PROTEIN"/>
    <property type="match status" value="1"/>
</dbReference>
<name>A0AAD7HDS7_9AGAR</name>
<protein>
    <recommendedName>
        <fullName evidence="3">CxC2-like cysteine cluster KDZ transposase-associated domain-containing protein</fullName>
    </recommendedName>
</protein>
<dbReference type="AlphaFoldDB" id="A0AAD7HDS7"/>
<proteinExistence type="predicted"/>
<dbReference type="Pfam" id="PF18758">
    <property type="entry name" value="KDZ"/>
    <property type="match status" value="1"/>
</dbReference>
<evidence type="ECO:0008006" key="3">
    <source>
        <dbReference type="Google" id="ProtNLM"/>
    </source>
</evidence>
<accession>A0AAD7HDS7</accession>
<dbReference type="PANTHER" id="PTHR33096:SF1">
    <property type="entry name" value="CXC1-LIKE CYSTEINE CLUSTER ASSOCIATED WITH KDZ TRANSPOSASES DOMAIN-CONTAINING PROTEIN"/>
    <property type="match status" value="1"/>
</dbReference>